<feature type="domain" description="Dynein heavy chain linker" evidence="17">
    <location>
        <begin position="693"/>
        <end position="1093"/>
    </location>
</feature>
<evidence type="ECO:0008006" key="28">
    <source>
        <dbReference type="Google" id="ProtNLM"/>
    </source>
</evidence>
<evidence type="ECO:0000256" key="6">
    <source>
        <dbReference type="ARBA" id="ARBA00022840"/>
    </source>
</evidence>
<dbReference type="InterPro" id="IPR024317">
    <property type="entry name" value="Dynein_heavy_chain_D4_dom"/>
</dbReference>
<dbReference type="Pfam" id="PF12775">
    <property type="entry name" value="AAA_7"/>
    <property type="match status" value="1"/>
</dbReference>
<protein>
    <recommendedName>
        <fullName evidence="28">Dynein heavy chain</fullName>
    </recommendedName>
</protein>
<dbReference type="Gene3D" id="1.10.8.1220">
    <property type="match status" value="1"/>
</dbReference>
<evidence type="ECO:0000259" key="18">
    <source>
        <dbReference type="Pfam" id="PF12774"/>
    </source>
</evidence>
<dbReference type="InterPro" id="IPR004273">
    <property type="entry name" value="Dynein_heavy_D6_P-loop"/>
</dbReference>
<feature type="coiled-coil region" evidence="14">
    <location>
        <begin position="2705"/>
        <end position="2760"/>
    </location>
</feature>
<keyword evidence="3" id="KW-0493">Microtubule</keyword>
<dbReference type="InterPro" id="IPR042228">
    <property type="entry name" value="Dynein_linker_3"/>
</dbReference>
<dbReference type="InterPro" id="IPR043157">
    <property type="entry name" value="Dynein_AAA1S"/>
</dbReference>
<dbReference type="InterPro" id="IPR043160">
    <property type="entry name" value="Dynein_C_barrel"/>
</dbReference>
<keyword evidence="11" id="KW-0505">Motor protein</keyword>
<evidence type="ECO:0000313" key="26">
    <source>
        <dbReference type="EMBL" id="CAK9228760.1"/>
    </source>
</evidence>
<dbReference type="Pfam" id="PF03028">
    <property type="entry name" value="Dynein_heavy"/>
    <property type="match status" value="1"/>
</dbReference>
<dbReference type="Gene3D" id="1.10.472.130">
    <property type="match status" value="1"/>
</dbReference>
<keyword evidence="5" id="KW-0970">Cilium biogenesis/degradation</keyword>
<reference evidence="26" key="1">
    <citation type="submission" date="2024-02" db="EMBL/GenBank/DDBJ databases">
        <authorList>
            <consortium name="ELIXIR-Norway"/>
            <consortium name="Elixir Norway"/>
        </authorList>
    </citation>
    <scope>NUCLEOTIDE SEQUENCE</scope>
</reference>
<dbReference type="InterPro" id="IPR013602">
    <property type="entry name" value="Dynein_heavy_linker"/>
</dbReference>
<keyword evidence="2" id="KW-0963">Cytoplasm</keyword>
<dbReference type="Pfam" id="PF17852">
    <property type="entry name" value="Dynein_AAA_lid"/>
    <property type="match status" value="1"/>
</dbReference>
<dbReference type="EMBL" id="OZ019898">
    <property type="protein sequence ID" value="CAK9228760.1"/>
    <property type="molecule type" value="Genomic_DNA"/>
</dbReference>
<dbReference type="Gene3D" id="1.20.140.100">
    <property type="entry name" value="Dynein heavy chain, N-terminal domain 2"/>
    <property type="match status" value="1"/>
</dbReference>
<keyword evidence="6" id="KW-0067">ATP-binding</keyword>
<dbReference type="InterPro" id="IPR041228">
    <property type="entry name" value="Dynein_C"/>
</dbReference>
<evidence type="ECO:0000256" key="15">
    <source>
        <dbReference type="SAM" id="MobiDB-lite"/>
    </source>
</evidence>
<keyword evidence="9 14" id="KW-0175">Coiled coil</keyword>
<feature type="domain" description="Dynein heavy chain ATP-binding dynein motor region" evidence="21">
    <location>
        <begin position="2849"/>
        <end position="3069"/>
    </location>
</feature>
<dbReference type="Gene3D" id="1.10.287.2620">
    <property type="match status" value="1"/>
</dbReference>
<dbReference type="SUPFAM" id="SSF52540">
    <property type="entry name" value="P-loop containing nucleoside triphosphate hydrolases"/>
    <property type="match status" value="4"/>
</dbReference>
<evidence type="ECO:0000259" key="22">
    <source>
        <dbReference type="Pfam" id="PF17852"/>
    </source>
</evidence>
<dbReference type="Gene3D" id="1.20.1270.280">
    <property type="match status" value="1"/>
</dbReference>
<dbReference type="PANTHER" id="PTHR22878:SF68">
    <property type="entry name" value="DYNEIN HEAVY CHAIN 6, AXONEMAL-LIKE"/>
    <property type="match status" value="1"/>
</dbReference>
<dbReference type="Gene3D" id="3.20.180.20">
    <property type="entry name" value="Dynein heavy chain, N-terminal domain 2"/>
    <property type="match status" value="1"/>
</dbReference>
<accession>A0ABP0UU60</accession>
<feature type="domain" description="Dynein 2 heavy chain 1 cytoplasmic ATPase lid" evidence="25">
    <location>
        <begin position="2053"/>
        <end position="2143"/>
    </location>
</feature>
<keyword evidence="4" id="KW-0547">Nucleotide-binding</keyword>
<proteinExistence type="predicted"/>
<evidence type="ECO:0000256" key="12">
    <source>
        <dbReference type="ARBA" id="ARBA00023212"/>
    </source>
</evidence>
<dbReference type="Pfam" id="PF18199">
    <property type="entry name" value="Dynein_C"/>
    <property type="match status" value="1"/>
</dbReference>
<evidence type="ECO:0000256" key="14">
    <source>
        <dbReference type="SAM" id="Coils"/>
    </source>
</evidence>
<dbReference type="Pfam" id="PF12780">
    <property type="entry name" value="AAA_8"/>
    <property type="match status" value="1"/>
</dbReference>
<feature type="region of interest" description="Disordered" evidence="15">
    <location>
        <begin position="200"/>
        <end position="220"/>
    </location>
</feature>
<feature type="domain" description="Dynein heavy chain region D6 P-loop" evidence="16">
    <location>
        <begin position="3320"/>
        <end position="3437"/>
    </location>
</feature>
<dbReference type="Proteomes" id="UP001497512">
    <property type="component" value="Chromosome 6"/>
</dbReference>
<feature type="compositionally biased region" description="Basic and acidic residues" evidence="15">
    <location>
        <begin position="200"/>
        <end position="217"/>
    </location>
</feature>
<keyword evidence="10" id="KW-0969">Cilium</keyword>
<keyword evidence="13" id="KW-0966">Cell projection</keyword>
<evidence type="ECO:0000256" key="1">
    <source>
        <dbReference type="ARBA" id="ARBA00004611"/>
    </source>
</evidence>
<evidence type="ECO:0000259" key="24">
    <source>
        <dbReference type="Pfam" id="PF18199"/>
    </source>
</evidence>
<evidence type="ECO:0000256" key="4">
    <source>
        <dbReference type="ARBA" id="ARBA00022741"/>
    </source>
</evidence>
<dbReference type="InterPro" id="IPR041658">
    <property type="entry name" value="AAA_lid_11"/>
</dbReference>
<keyword evidence="8" id="KW-0243">Dynein</keyword>
<feature type="non-terminal residue" evidence="26">
    <location>
        <position position="3925"/>
    </location>
</feature>
<dbReference type="Gene3D" id="1.20.920.20">
    <property type="match status" value="1"/>
</dbReference>
<evidence type="ECO:0000313" key="27">
    <source>
        <dbReference type="Proteomes" id="UP001497512"/>
    </source>
</evidence>
<dbReference type="Gene3D" id="3.10.490.20">
    <property type="match status" value="1"/>
</dbReference>
<evidence type="ECO:0000256" key="3">
    <source>
        <dbReference type="ARBA" id="ARBA00022701"/>
    </source>
</evidence>
<comment type="subcellular location">
    <subcellularLocation>
        <location evidence="1">Cytoplasm</location>
        <location evidence="1">Cytoskeleton</location>
        <location evidence="1">Flagellum axoneme</location>
    </subcellularLocation>
</comment>
<evidence type="ECO:0000256" key="11">
    <source>
        <dbReference type="ARBA" id="ARBA00023175"/>
    </source>
</evidence>
<evidence type="ECO:0000259" key="16">
    <source>
        <dbReference type="Pfam" id="PF03028"/>
    </source>
</evidence>
<dbReference type="InterPro" id="IPR054354">
    <property type="entry name" value="DYNC2H1-like_lid"/>
</dbReference>
<evidence type="ECO:0000259" key="25">
    <source>
        <dbReference type="Pfam" id="PF22597"/>
    </source>
</evidence>
<feature type="domain" description="Dynein heavy chain AAA module D4" evidence="20">
    <location>
        <begin position="2218"/>
        <end position="2477"/>
    </location>
</feature>
<dbReference type="InterPro" id="IPR042219">
    <property type="entry name" value="AAA_lid_11_sf"/>
</dbReference>
<evidence type="ECO:0000256" key="8">
    <source>
        <dbReference type="ARBA" id="ARBA00023017"/>
    </source>
</evidence>
<keyword evidence="12" id="KW-0206">Cytoskeleton</keyword>
<dbReference type="InterPro" id="IPR027417">
    <property type="entry name" value="P-loop_NTPase"/>
</dbReference>
<dbReference type="Gene3D" id="1.10.8.720">
    <property type="entry name" value="Region D6 of dynein motor"/>
    <property type="match status" value="1"/>
</dbReference>
<dbReference type="Pfam" id="PF08393">
    <property type="entry name" value="DHC_N2"/>
    <property type="match status" value="1"/>
</dbReference>
<dbReference type="Gene3D" id="3.40.50.300">
    <property type="entry name" value="P-loop containing nucleotide triphosphate hydrolases"/>
    <property type="match status" value="5"/>
</dbReference>
<dbReference type="InterPro" id="IPR024743">
    <property type="entry name" value="Dynein_HC_stalk"/>
</dbReference>
<dbReference type="Pfam" id="PF12781">
    <property type="entry name" value="AAA_9"/>
    <property type="match status" value="1"/>
</dbReference>
<name>A0ABP0UU60_9BRYO</name>
<feature type="domain" description="Dynein heavy chain C-terminal" evidence="24">
    <location>
        <begin position="3614"/>
        <end position="3922"/>
    </location>
</feature>
<gene>
    <name evidence="26" type="ORF">CSSPTR1EN2_LOCUS19394</name>
</gene>
<dbReference type="InterPro" id="IPR026983">
    <property type="entry name" value="DHC"/>
</dbReference>
<dbReference type="PANTHER" id="PTHR22878">
    <property type="entry name" value="DYNEIN HEAVY CHAIN 6, AXONEMAL-LIKE-RELATED"/>
    <property type="match status" value="1"/>
</dbReference>
<evidence type="ECO:0000256" key="10">
    <source>
        <dbReference type="ARBA" id="ARBA00023069"/>
    </source>
</evidence>
<dbReference type="Pfam" id="PF22597">
    <property type="entry name" value="DYN_lid"/>
    <property type="match status" value="1"/>
</dbReference>
<evidence type="ECO:0000256" key="5">
    <source>
        <dbReference type="ARBA" id="ARBA00022794"/>
    </source>
</evidence>
<evidence type="ECO:0000256" key="2">
    <source>
        <dbReference type="ARBA" id="ARBA00022490"/>
    </source>
</evidence>
<dbReference type="Gene3D" id="6.10.140.1060">
    <property type="match status" value="1"/>
</dbReference>
<dbReference type="Pfam" id="PF18198">
    <property type="entry name" value="AAA_lid_11"/>
    <property type="match status" value="1"/>
</dbReference>
<dbReference type="InterPro" id="IPR035699">
    <property type="entry name" value="AAA_6"/>
</dbReference>
<evidence type="ECO:0000259" key="17">
    <source>
        <dbReference type="Pfam" id="PF08393"/>
    </source>
</evidence>
<evidence type="ECO:0000256" key="9">
    <source>
        <dbReference type="ARBA" id="ARBA00023054"/>
    </source>
</evidence>
<evidence type="ECO:0000259" key="19">
    <source>
        <dbReference type="Pfam" id="PF12777"/>
    </source>
</evidence>
<keyword evidence="7" id="KW-0282">Flagellum</keyword>
<dbReference type="Pfam" id="PF12774">
    <property type="entry name" value="AAA_6"/>
    <property type="match status" value="1"/>
</dbReference>
<dbReference type="Gene3D" id="1.20.58.1120">
    <property type="match status" value="1"/>
</dbReference>
<evidence type="ECO:0000259" key="23">
    <source>
        <dbReference type="Pfam" id="PF18198"/>
    </source>
</evidence>
<dbReference type="InterPro" id="IPR041466">
    <property type="entry name" value="Dynein_AAA5_ext"/>
</dbReference>
<evidence type="ECO:0000259" key="20">
    <source>
        <dbReference type="Pfam" id="PF12780"/>
    </source>
</evidence>
<dbReference type="Gene3D" id="1.10.8.710">
    <property type="match status" value="1"/>
</dbReference>
<dbReference type="InterPro" id="IPR035706">
    <property type="entry name" value="AAA_9"/>
</dbReference>
<feature type="domain" description="Dynein heavy chain coiled coil stalk" evidence="19">
    <location>
        <begin position="2491"/>
        <end position="2819"/>
    </location>
</feature>
<feature type="domain" description="Dynein heavy chain hydrolytic ATP-binding dynein motor region" evidence="18">
    <location>
        <begin position="1230"/>
        <end position="1556"/>
    </location>
</feature>
<keyword evidence="27" id="KW-1185">Reference proteome</keyword>
<sequence>LLKADPQILDFVYLQPPLIPLTPKFDPYELEIVSHNQITSKYFYTMSTHGVTLFRDGKAEFTALDQWERGYHSYKCIMQLDVFHQYKIWKGWAIWKHFVRRKKKKLYLASIEKLLFLSNPLLAKVLLQIQTICTILWTMRFNHMEMGMIYTLETFMYAQGTKKEEIKSQVQELSNEVVIAIKDACKGALSQLEENLIGHHPDSVDEKNMPRDKKDIHGSSQQADLMTKLKMEKEKVGEGQDRYTYLIAAAKRSEQIRLLRFVRLADYLLTDGLRILISNTLDDLLHKVTYNQESAKQQHLQNHPMDLEGDTSVAAFAFENTKASCPQVFEVTLMLESDMLCFKPTYHDFENQMEVLVQNMFEIVRMLRRLLYHPLLDGIIEKGDIDIDNLVPYMDLIGESQFASIISKIKQALFVAYQLAEHVKDPFSPHLETCIQNREITMDTMRKELKDGKRDLFSFRDDMNKFISQSEAIKILPDNNEVGILYVNNLPVKTSLLPLPDKALACIFQLLPILGSEMYHEFINEIHEAEKKLRIKPEKVEEFVNIANFNEALFAKMSVLEKQFDTITDYYSLMKDYSIPIPDLELASFQMMNFEYGSCKEAMEIVNEGKAENIKAFSSDLVKEVQILRNNIIQIRAAAQNPMILSADSNEEIILAYLSNLSADVAKEKAQAIRIVEYQHLFETDESRFDDLMQAAEEVDLRYNLWLGLKEVATKSSIWTATHFDSLDIDNVEETVTKYSKLAVKLERSIMANPVVKRLKNMVDELAAIVPVLQNMRNQALKERHWKKIEIVISRRIERNAQFTLGKLLELRVMDFKAEIANISNEATQEIGLEELLAKVQNKWANIEFVVKQYKEVKDCYILGGIDDVVVALEDSMVTMNTVTSSRYVAGIRNEVEKLEGMLKHFGKVLDQWCECQKQWMYLESIFSAPDIQRQLPNESKAFFAVDKQFKDIMKRTHDRPNALQCGTTPGWLEIFTKSSETLEKIQKNLEDYLETKRMAFPRFYFLSNDELLEILAQTRNVQAVQPHMSKCFDGIRSLDFGEDPKSIDIYAMVSSEGERILLGKNLKARGNVENWLTAVEQNMVASLRRLAKFAHTDFTKCLRKEWVLRHAAQLVVMISQVYWCVLVEGNLAAPNVETVEAMLAKSLVLCIKQLEELSVLVRGELLPLDRKILTALITIDVHARDIVEDMVREKIFKSTEFGWQMQLRYYWDDALEDCIVRQTNAKFIYAYEYLGAQPRLVITPLTDRCYMTLTGALHLKLGGAPAGPAGTGKTETTKDLGKALGIQCVVFNCGDNLDYKFMGKFFAGLAQCGAWACFDEFNRIDIEVLSVVAQQLLTIQNALKAGLTCFNFEGREIKLLPTCGVFITMNPGYAGRTELPDNLKVLFRPVSMMIPDYALVAEVMLFSEGFANAKPLSRKMVKLYKLSSEQLSQQDHYDFGMRAVKSVLVMAGSLKRANPTLVEDVVLIRAFKDSNLPKFLVQDVELFMAIISDLFPGVVIPRQDFGELQNAVESSLLDVGLQPVPTYVIKVIQLFETMNVRFGVMTVGPTGGGKTCCYQMLKASMTRLRVAGHPNQAFQVTHSFVLNPKCIKMGELYGEYNLLTNEWTDGLGSTIIRRCVADTTMDRKWVVFDGPVDAIWIENMNTVLDDNCVLCLPNGERIKLNPNTMRMLFEVQDLAVASPATVSRCGMVYVPSDELGWRPYVKSWLQRFPKEIDITISNEVSQHIYMLYDTYVDVGLKFLRKQCRENIPSVDINLVTSLCFFYQALLQPSRLINLAGEFNELVQASLNRVFAFSFVWSIGGNIDHNSIEKFDQFFRTELETVAAYPGSDTVYDYFVNTKDQALSPWEEVVPAFVYKPGSPFFALIVPTLDSTRLSFLMEINLEVMKPVLFSGVSGVGKSAIVLDLIDRIRETKNYMSIVLNFSAQTTAIATQEAIEGKLEKKRKTRFGAPFGKKIVCFVDDVNMPQREKYFAQPPIELLRQFLDFRGFYDRQLLFWKDVEDMTIVSACAPPGGGRNEVTPRFFRHFTMLCVQPPTDISLRTIFGAILGGFLQLFPAECKQVVKPIVDCSIEIYMRMSQELLPTPTKSHYTFNLRDVSKVFQGILMVKPIDCGTKKQFRSLWIHEGMRVFHDRLINQEDKTYFTTIMHELLKRSFEETSSHQEIFEDQVIMFGDYLRPGYALADRRYEQVVDYTKIPQLLKDYLEDYNMSTTQVMRLVFFKDAIAHVSRIARILRQPRGNAMLVGVGGSGKQSLTRFASFIGEYQCFQIELTKGYGNFEFREDLRRLYKIAGVKGLLVTFLFADTQIVNEGFVEDINNLLNSGEVPGLFTSDEKDRVMADIRDYVRALGLAETKDQLYSSFINRSRENLHVVLCMSPVGEAFRARCRQFPSLINCCTIDWFNEWPEEALLSVSTFFLSIVDLGTDEVKMKVAQMCVEIHMSVSSMADQFWNELRRKYYITPKSYLDCVNFYITLFFEKREESVAAQDRFLNGLNKLKETNELIATMKVELGELAPILAEKSEITNKLLNQVANDQSAAQKVKDIVEQEEAQVKEQAALTQLIKDDAQKDLDAALPALNAALTALNSLNKNDITEIKSFSKPPPLVLVTMEAVCILLGEKPDWDAAKKVMGDTGFIKSLIEFDKDNITPLTQKKLSKYIQDPLFLPELVSRQSKAATSLCMWVRAMDVYADVSKVVAPKKATLKQAEDALKAADVTLALKRKQLADVESQVASLKANLKRVEDEMADLQGQVLLTENRLIRAGKLTAALGDEAVRWRESAADIEKKRKLLVGDVFLCAACVSYYGAFSGPYRAILVANWIKRAIESGVPCSENCTLRSILSTPVEVREWSIWGLPTDDVSVDNAILVTHGRRWPLMIDPQAQANSWIKAMEAKNGLRILRLTDANLLRTLESSIRIGNPVLLEDIGDTLDPALEPILQKQVFEKKGRWLIRLGDTDVDYDPNFKLYMTTKMSNPHYMPDVCIKVTLVNFTVTMKGLEDQLLGDVVRKERADLEEQNDRLVVSISSDKKQLKDLEDKILKLLKESEGNILDDEVLINTLNTSKLTSGVIQERVKQAEITEKEITSARELYRVVSNRGSILYFVISDLALIDSMYQYSLTFFNHIFNTCIDVSPKSDELDVRLQILRTFMTEYLYFSVSRGLFEEHKLTFSFLICTSIMRYSGEISPIEWNFFLFSGAGAMPKEGALPNPASHWIPEPTWITLCLLEDLPTLTFTGLTQDIVDSLSEWPPLFKGSNPQTEKFPGRWQTGIDAFQRLMLLKVLRGEKLVFACEDFIRNSMGNQFIGSMPLQLEKVFADTSCTNPIIFILSSGADPTGMLQRFGEKVDRKPGERLHMISLGQGQGPIAETLISKSRITGDWVCLQNCHLASSWMATMESLIEKFVPEKNEIHPEFRLWLTSLPSPKFPVPVLQNGIKITNEPPKGVRANLLQSYANMTIEYLEGCTKITPWKKLMFCISFFHAVIQERRKFGPLGWNVKYDFNNSDLECAMWTLHMFLEEQADIPWPALLYVTGEINYGGRVTDDLDRRCLMSNLRHYYDPRVLADNYAFTVSGTYMSPPEGTHDDYIDYIRSLPSTEGPDIFGMHENANITFQLQESSKVVNSIISIQPRVGTSAGGKSPDELVAKLGATILESLPQPLTPEDTLPSGPSLGPTSQMDSLVVVLFQECERFNKLLKVMRFTLVELQKAIKGLVVMSADLESMFHNFLSNQVPTIWGPVAYPSLKPLSSWMVDYQKRMKFFRDWIKGGSPKCFWLPGFFFPQGFMTCALQTHARKYRIPIDTLNFGFRMTKMEGEDDVLEGPEDGIYVNGLFLDGARWDRKNMFLATSMPGEMNSRLPVVHMLPVVNYKPPSKEYQCPLYKTHVRAGVLTTTGASSNYILNLSLAIDPMTTPDFWVLQGIASLCQVV</sequence>
<feature type="domain" description="Dynein heavy chain AAA 5 extension" evidence="22">
    <location>
        <begin position="1731"/>
        <end position="1852"/>
    </location>
</feature>
<dbReference type="Pfam" id="PF12777">
    <property type="entry name" value="MT"/>
    <property type="match status" value="1"/>
</dbReference>
<evidence type="ECO:0000256" key="7">
    <source>
        <dbReference type="ARBA" id="ARBA00022846"/>
    </source>
</evidence>
<feature type="domain" description="Dynein heavy chain AAA lid" evidence="23">
    <location>
        <begin position="3469"/>
        <end position="3607"/>
    </location>
</feature>
<evidence type="ECO:0000256" key="13">
    <source>
        <dbReference type="ARBA" id="ARBA00023273"/>
    </source>
</evidence>
<dbReference type="Gene3D" id="1.20.920.30">
    <property type="match status" value="1"/>
</dbReference>
<dbReference type="InterPro" id="IPR042222">
    <property type="entry name" value="Dynein_2_N"/>
</dbReference>
<organism evidence="26 27">
    <name type="scientific">Sphagnum troendelagicum</name>
    <dbReference type="NCBI Taxonomy" id="128251"/>
    <lineage>
        <taxon>Eukaryota</taxon>
        <taxon>Viridiplantae</taxon>
        <taxon>Streptophyta</taxon>
        <taxon>Embryophyta</taxon>
        <taxon>Bryophyta</taxon>
        <taxon>Sphagnophytina</taxon>
        <taxon>Sphagnopsida</taxon>
        <taxon>Sphagnales</taxon>
        <taxon>Sphagnaceae</taxon>
        <taxon>Sphagnum</taxon>
    </lineage>
</organism>
<evidence type="ECO:0000259" key="21">
    <source>
        <dbReference type="Pfam" id="PF12781"/>
    </source>
</evidence>